<dbReference type="GO" id="GO:0005737">
    <property type="term" value="C:cytoplasm"/>
    <property type="evidence" value="ECO:0007669"/>
    <property type="project" value="TreeGrafter"/>
</dbReference>
<dbReference type="PANTHER" id="PTHR21439:SF0">
    <property type="entry name" value="PROTEIN OSCP1"/>
    <property type="match status" value="1"/>
</dbReference>
<evidence type="ECO:0000313" key="2">
    <source>
        <dbReference type="Proteomes" id="UP001162131"/>
    </source>
</evidence>
<gene>
    <name evidence="1" type="ORF">BSTOLATCC_MIC5496</name>
</gene>
<protein>
    <submittedName>
        <fullName evidence="1">Uncharacterized protein</fullName>
    </submittedName>
</protein>
<accession>A0AAU9IM54</accession>
<keyword evidence="2" id="KW-1185">Reference proteome</keyword>
<dbReference type="EMBL" id="CAJZBQ010000005">
    <property type="protein sequence ID" value="CAG9312254.1"/>
    <property type="molecule type" value="Genomic_DNA"/>
</dbReference>
<dbReference type="InterPro" id="IPR019332">
    <property type="entry name" value="OSCP1"/>
</dbReference>
<proteinExistence type="predicted"/>
<sequence>MSDENASLPILIIFLGADMIRILNNRISEQNISLEKGMKLKQDLISRLYSYALIEELFKPQKLFSIKRTKEFFEGLFKTSPLRPRNGIDKLFKMMIMNLKLHLLTLIYPEELFAITLKSIEDLKMLVPGTEEENLIKNAKEIAMDTYHLYHAAGYNRIKQSLCLYIQNKSIKIANFLQDGSQSLDGSFKFEGSQAPPCSEIPGKITKYGQNGEIERTRYVELALTSRYKKHKLFSRRPGVSVIKEEAKEENKEMGIKLRTDIAKWELNHLASMVAEKDGENQTIPVIGFPEGSSSPIKVVEERKIKEEKSVIDNSKINKFIAEIGGELEPAENTVEDVFELIE</sequence>
<dbReference type="GO" id="GO:0005886">
    <property type="term" value="C:plasma membrane"/>
    <property type="evidence" value="ECO:0007669"/>
    <property type="project" value="TreeGrafter"/>
</dbReference>
<dbReference type="PANTHER" id="PTHR21439">
    <property type="entry name" value="OXIDORED-NITRO DOMAIN-CONTAINING PROTEIN"/>
    <property type="match status" value="1"/>
</dbReference>
<organism evidence="1 2">
    <name type="scientific">Blepharisma stoltei</name>
    <dbReference type="NCBI Taxonomy" id="1481888"/>
    <lineage>
        <taxon>Eukaryota</taxon>
        <taxon>Sar</taxon>
        <taxon>Alveolata</taxon>
        <taxon>Ciliophora</taxon>
        <taxon>Postciliodesmatophora</taxon>
        <taxon>Heterotrichea</taxon>
        <taxon>Heterotrichida</taxon>
        <taxon>Blepharismidae</taxon>
        <taxon>Blepharisma</taxon>
    </lineage>
</organism>
<dbReference type="Proteomes" id="UP001162131">
    <property type="component" value="Unassembled WGS sequence"/>
</dbReference>
<dbReference type="AlphaFoldDB" id="A0AAU9IM54"/>
<name>A0AAU9IM54_9CILI</name>
<comment type="caution">
    <text evidence="1">The sequence shown here is derived from an EMBL/GenBank/DDBJ whole genome shotgun (WGS) entry which is preliminary data.</text>
</comment>
<dbReference type="Pfam" id="PF10188">
    <property type="entry name" value="Oscp1"/>
    <property type="match status" value="1"/>
</dbReference>
<reference evidence="1" key="1">
    <citation type="submission" date="2021-09" db="EMBL/GenBank/DDBJ databases">
        <authorList>
            <consortium name="AG Swart"/>
            <person name="Singh M."/>
            <person name="Singh A."/>
            <person name="Seah K."/>
            <person name="Emmerich C."/>
        </authorList>
    </citation>
    <scope>NUCLEOTIDE SEQUENCE</scope>
    <source>
        <strain evidence="1">ATCC30299</strain>
    </source>
</reference>
<evidence type="ECO:0000313" key="1">
    <source>
        <dbReference type="EMBL" id="CAG9312254.1"/>
    </source>
</evidence>